<accession>A0A2N3IK47</accession>
<dbReference type="OrthoDB" id="5179875at2"/>
<reference evidence="1 2" key="1">
    <citation type="submission" date="2017-06" db="EMBL/GenBank/DDBJ databases">
        <title>Raineya orbicola gen. nov., sp. nov. a slightly thermophilic bacterium of the phylum Bacteroidetes and the description of Raineyaceae fam. nov.</title>
        <authorList>
            <person name="Albuquerque L."/>
            <person name="Polonia A.R.M."/>
            <person name="Barroso C."/>
            <person name="Froufe H.J.C."/>
            <person name="Lage O."/>
            <person name="Lobo-Da-Cunha A."/>
            <person name="Egas C."/>
            <person name="Da Costa M.S."/>
        </authorList>
    </citation>
    <scope>NUCLEOTIDE SEQUENCE [LARGE SCALE GENOMIC DNA]</scope>
    <source>
        <strain evidence="1 2">SPSPC-11</strain>
    </source>
</reference>
<evidence type="ECO:0000313" key="2">
    <source>
        <dbReference type="Proteomes" id="UP000233387"/>
    </source>
</evidence>
<sequence length="333" mass="38213">MATGRTISASFLTELDKKVIELCESIAEAISHSIPSKDLQKDFQKQFGKISYTRDGGLGLGGGKLQRDAICVRGRQGKAPFSNRNLRWHPLVVAQEPISFAKEIEKIEIEGTDESQVLVFYIKENGKLKAYPADKVHELPERYVALPKHWQPHIEKLKNWNDTLWTQNSCVIPAFECCKWQDSIETYAVLGIAVAVDFYGVDFEKIYEKIFTILQNQIIYSDISLPSNLFPTQKEEFVNCPVCLCSISDQPANFAERERPATWQPEWRPSKKNEGEDASIQVMHVNPLIDKEIRHTAKNVRYGHRWCNIAMTDHSLEETLDFMEFIVKAHKRI</sequence>
<comment type="caution">
    <text evidence="1">The sequence shown here is derived from an EMBL/GenBank/DDBJ whole genome shotgun (WGS) entry which is preliminary data.</text>
</comment>
<proteinExistence type="predicted"/>
<evidence type="ECO:0000313" key="1">
    <source>
        <dbReference type="EMBL" id="PKQ70699.1"/>
    </source>
</evidence>
<dbReference type="RefSeq" id="WP_101357503.1">
    <property type="nucleotide sequence ID" value="NZ_NKXO01000003.1"/>
</dbReference>
<organism evidence="1 2">
    <name type="scientific">Raineya orbicola</name>
    <dbReference type="NCBI Taxonomy" id="2016530"/>
    <lineage>
        <taxon>Bacteria</taxon>
        <taxon>Pseudomonadati</taxon>
        <taxon>Bacteroidota</taxon>
        <taxon>Cytophagia</taxon>
        <taxon>Cytophagales</taxon>
        <taxon>Raineyaceae</taxon>
        <taxon>Raineya</taxon>
    </lineage>
</organism>
<name>A0A2N3IK47_9BACT</name>
<dbReference type="Proteomes" id="UP000233387">
    <property type="component" value="Unassembled WGS sequence"/>
</dbReference>
<gene>
    <name evidence="1" type="ORF">Rain11_0236</name>
</gene>
<dbReference type="EMBL" id="NKXO01000003">
    <property type="protein sequence ID" value="PKQ70699.1"/>
    <property type="molecule type" value="Genomic_DNA"/>
</dbReference>
<keyword evidence="2" id="KW-1185">Reference proteome</keyword>
<dbReference type="AlphaFoldDB" id="A0A2N3IK47"/>
<protein>
    <submittedName>
        <fullName evidence="1">Uncharacterized protein</fullName>
    </submittedName>
</protein>